<sequence length="359" mass="42092">MENKGLIFIPDISGFEKFVHETEIEHGSYIIQNLLEELINANDMKLEISEIEGDAILFFKFGERPTLEVLYQQVAKMFCNFHAYLMAYENQRFCQCRACVAASKLTLKVVAHFGEFTKYRVKNFNKLIGKGIILAHQLLKNDIAHHEYWLVTQELLNGDKPVEFKEWMQWYAGLKTTENGQIPFQYTMIGRLKSQITPYHPAQLEPLKKIKMAFYSEIFQVDIKKLFFTTIQLQYRERWLDGVKSVEKLDHSLPGLGSRYRCIFEDRQSVFYSSGFSYNPYANIVFSETDESSKDILSFSLERLDNNNTRFSLELFLKRNYFNQLAFKLFRKKAVEKGFYRSMSSLKGLLEEITVATEL</sequence>
<accession>A0A9X1TYY9</accession>
<evidence type="ECO:0000313" key="2">
    <source>
        <dbReference type="Proteomes" id="UP001139411"/>
    </source>
</evidence>
<dbReference type="RefSeq" id="WP_235176374.1">
    <property type="nucleotide sequence ID" value="NZ_JAKFFV010000002.1"/>
</dbReference>
<dbReference type="Pfam" id="PF10851">
    <property type="entry name" value="DUF2652"/>
    <property type="match status" value="1"/>
</dbReference>
<dbReference type="AlphaFoldDB" id="A0A9X1TYY9"/>
<proteinExistence type="predicted"/>
<evidence type="ECO:0000313" key="1">
    <source>
        <dbReference type="EMBL" id="MCF2496721.1"/>
    </source>
</evidence>
<comment type="caution">
    <text evidence="1">The sequence shown here is derived from an EMBL/GenBank/DDBJ whole genome shotgun (WGS) entry which is preliminary data.</text>
</comment>
<reference evidence="1" key="1">
    <citation type="submission" date="2022-01" db="EMBL/GenBank/DDBJ databases">
        <title>Novel species in genus Dyadobacter.</title>
        <authorList>
            <person name="Ma C."/>
        </authorList>
    </citation>
    <scope>NUCLEOTIDE SEQUENCE</scope>
    <source>
        <strain evidence="1">CY357</strain>
    </source>
</reference>
<dbReference type="EMBL" id="JAKFFV010000002">
    <property type="protein sequence ID" value="MCF2496721.1"/>
    <property type="molecule type" value="Genomic_DNA"/>
</dbReference>
<dbReference type="InterPro" id="IPR020503">
    <property type="entry name" value="Uncharacterised_Rv2561"/>
</dbReference>
<name>A0A9X1TYY9_9BACT</name>
<dbReference type="Proteomes" id="UP001139411">
    <property type="component" value="Unassembled WGS sequence"/>
</dbReference>
<organism evidence="1 2">
    <name type="scientific">Dyadobacter chenhuakuii</name>
    <dbReference type="NCBI Taxonomy" id="2909339"/>
    <lineage>
        <taxon>Bacteria</taxon>
        <taxon>Pseudomonadati</taxon>
        <taxon>Bacteroidota</taxon>
        <taxon>Cytophagia</taxon>
        <taxon>Cytophagales</taxon>
        <taxon>Spirosomataceae</taxon>
        <taxon>Dyadobacter</taxon>
    </lineage>
</organism>
<gene>
    <name evidence="1" type="ORF">L0661_00280</name>
</gene>
<protein>
    <submittedName>
        <fullName evidence="1">DUF2652 domain-containing protein</fullName>
    </submittedName>
</protein>